<dbReference type="EMBL" id="AP014880">
    <property type="protein sequence ID" value="BAW17295.1"/>
    <property type="molecule type" value="Genomic_DNA"/>
</dbReference>
<accession>A0A930RBR0</accession>
<dbReference type="Proteomes" id="UP000721045">
    <property type="component" value="Unassembled WGS sequence"/>
</dbReference>
<evidence type="ECO:0000313" key="2">
    <source>
        <dbReference type="EMBL" id="MBF1712742.1"/>
    </source>
</evidence>
<organism evidence="2 4">
    <name type="scientific">Streptococcus intermedius</name>
    <dbReference type="NCBI Taxonomy" id="1338"/>
    <lineage>
        <taxon>Bacteria</taxon>
        <taxon>Bacillati</taxon>
        <taxon>Bacillota</taxon>
        <taxon>Bacilli</taxon>
        <taxon>Lactobacillales</taxon>
        <taxon>Streptococcaceae</taxon>
        <taxon>Streptococcus</taxon>
        <taxon>Streptococcus anginosus group</taxon>
    </lineage>
</organism>
<evidence type="ECO:0000313" key="1">
    <source>
        <dbReference type="EMBL" id="BAW17295.1"/>
    </source>
</evidence>
<dbReference type="RefSeq" id="WP_082312278.1">
    <property type="nucleotide sequence ID" value="NZ_AP014880.1"/>
</dbReference>
<name>A0A930RBR0_STRIT</name>
<protein>
    <submittedName>
        <fullName evidence="2">Macrolide ABC transporter permease</fullName>
    </submittedName>
</protein>
<evidence type="ECO:0000313" key="3">
    <source>
        <dbReference type="Proteomes" id="UP000217792"/>
    </source>
</evidence>
<dbReference type="Proteomes" id="UP000217792">
    <property type="component" value="Chromosome"/>
</dbReference>
<dbReference type="AlphaFoldDB" id="A0A930RBR0"/>
<reference evidence="1 3" key="1">
    <citation type="journal article" date="2017" name="Infect. Immun.">
        <title>Characterization of the Pathogenicity of Streptococcus intermedius TYG1620 Isolated from a Human Brain Abscess Based on the Complete Genome Sequence with Transcriptome Analysis and Transposon Mutagenesis in a Murine Subcutaneous Abscess Model.</title>
        <authorList>
            <person name="Hasegawa N."/>
            <person name="Sekizuka T."/>
            <person name="Sugi Y."/>
            <person name="Kawakami N."/>
            <person name="Ogasawara Y."/>
            <person name="Kato K."/>
            <person name="Yamashita A."/>
            <person name="Takeuchi F."/>
            <person name="Kuroda M."/>
        </authorList>
    </citation>
    <scope>NUCLEOTIDE SEQUENCE [LARGE SCALE GENOMIC DNA]</scope>
    <source>
        <strain evidence="1 3">TYG1620</strain>
    </source>
</reference>
<reference evidence="2" key="2">
    <citation type="submission" date="2020-04" db="EMBL/GenBank/DDBJ databases">
        <title>Deep metagenomics examines the oral microbiome during advanced dental caries in children, revealing novel taxa and co-occurrences with host molecules.</title>
        <authorList>
            <person name="Baker J.L."/>
            <person name="Morton J.T."/>
            <person name="Dinis M."/>
            <person name="Alvarez R."/>
            <person name="Tran N.C."/>
            <person name="Knight R."/>
            <person name="Edlund A."/>
        </authorList>
    </citation>
    <scope>NUCLEOTIDE SEQUENCE</scope>
    <source>
        <strain evidence="2">JCVI_23_bin.22</strain>
    </source>
</reference>
<sequence length="45" mass="4879">MPAGITPLVGGIGVPNSMVERVCEIGFRKVFGATRGNIWMQFVIE</sequence>
<evidence type="ECO:0000313" key="4">
    <source>
        <dbReference type="Proteomes" id="UP000721045"/>
    </source>
</evidence>
<dbReference type="EMBL" id="JABZYP010000008">
    <property type="protein sequence ID" value="MBF1712742.1"/>
    <property type="molecule type" value="Genomic_DNA"/>
</dbReference>
<proteinExistence type="predicted"/>
<gene>
    <name evidence="2" type="ORF">HXO88_03240</name>
    <name evidence="1" type="ORF">SITYG_13160</name>
</gene>